<evidence type="ECO:0000313" key="1">
    <source>
        <dbReference type="EMBL" id="GAA3612868.1"/>
    </source>
</evidence>
<dbReference type="EMBL" id="BAABAB010000009">
    <property type="protein sequence ID" value="GAA3612868.1"/>
    <property type="molecule type" value="Genomic_DNA"/>
</dbReference>
<gene>
    <name evidence="1" type="ORF">GCM10022236_13290</name>
</gene>
<comment type="caution">
    <text evidence="1">The sequence shown here is derived from an EMBL/GenBank/DDBJ whole genome shotgun (WGS) entry which is preliminary data.</text>
</comment>
<proteinExistence type="predicted"/>
<accession>A0ABP6ZPL8</accession>
<reference evidence="2" key="1">
    <citation type="journal article" date="2019" name="Int. J. Syst. Evol. Microbiol.">
        <title>The Global Catalogue of Microorganisms (GCM) 10K type strain sequencing project: providing services to taxonomists for standard genome sequencing and annotation.</title>
        <authorList>
            <consortium name="The Broad Institute Genomics Platform"/>
            <consortium name="The Broad Institute Genome Sequencing Center for Infectious Disease"/>
            <person name="Wu L."/>
            <person name="Ma J."/>
        </authorList>
    </citation>
    <scope>NUCLEOTIDE SEQUENCE [LARGE SCALE GENOMIC DNA]</scope>
    <source>
        <strain evidence="2">JCM 16929</strain>
    </source>
</reference>
<keyword evidence="2" id="KW-1185">Reference proteome</keyword>
<sequence length="112" mass="11584">MSQPLHTSTALDPDLRGASSLALAGQPASVPDIDAVALDALVDALMSSGDPQGRAGGVCAVLEELWAAVAWIQTPGVDPAESTSLRTVLAAADEHRRRMSTARRALTPVADR</sequence>
<protein>
    <submittedName>
        <fullName evidence="1">Uncharacterized protein</fullName>
    </submittedName>
</protein>
<evidence type="ECO:0000313" key="2">
    <source>
        <dbReference type="Proteomes" id="UP001501490"/>
    </source>
</evidence>
<dbReference type="Proteomes" id="UP001501490">
    <property type="component" value="Unassembled WGS sequence"/>
</dbReference>
<name>A0ABP6ZPL8_9ACTN</name>
<dbReference type="RefSeq" id="WP_344802638.1">
    <property type="nucleotide sequence ID" value="NZ_BAABAB010000009.1"/>
</dbReference>
<organism evidence="1 2">
    <name type="scientific">Microlunatus ginsengisoli</name>
    <dbReference type="NCBI Taxonomy" id="363863"/>
    <lineage>
        <taxon>Bacteria</taxon>
        <taxon>Bacillati</taxon>
        <taxon>Actinomycetota</taxon>
        <taxon>Actinomycetes</taxon>
        <taxon>Propionibacteriales</taxon>
        <taxon>Propionibacteriaceae</taxon>
        <taxon>Microlunatus</taxon>
    </lineage>
</organism>